<reference evidence="1" key="2">
    <citation type="submission" date="2015-03" db="UniProtKB">
        <authorList>
            <consortium name="EnsemblPlants"/>
        </authorList>
    </citation>
    <scope>IDENTIFICATION</scope>
</reference>
<organism evidence="1">
    <name type="scientific">Oryza barthii</name>
    <dbReference type="NCBI Taxonomy" id="65489"/>
    <lineage>
        <taxon>Eukaryota</taxon>
        <taxon>Viridiplantae</taxon>
        <taxon>Streptophyta</taxon>
        <taxon>Embryophyta</taxon>
        <taxon>Tracheophyta</taxon>
        <taxon>Spermatophyta</taxon>
        <taxon>Magnoliopsida</taxon>
        <taxon>Liliopsida</taxon>
        <taxon>Poales</taxon>
        <taxon>Poaceae</taxon>
        <taxon>BOP clade</taxon>
        <taxon>Oryzoideae</taxon>
        <taxon>Oryzeae</taxon>
        <taxon>Oryzinae</taxon>
        <taxon>Oryza</taxon>
    </lineage>
</organism>
<proteinExistence type="predicted"/>
<dbReference type="PaxDb" id="65489-OBART01G36560.1"/>
<dbReference type="EnsemblPlants" id="OBART01G36560.1">
    <property type="protein sequence ID" value="OBART01G36560.1"/>
    <property type="gene ID" value="OBART01G36560"/>
</dbReference>
<keyword evidence="2" id="KW-1185">Reference proteome</keyword>
<reference evidence="1" key="1">
    <citation type="journal article" date="2009" name="Rice">
        <title>De Novo Next Generation Sequencing of Plant Genomes.</title>
        <authorList>
            <person name="Rounsley S."/>
            <person name="Marri P.R."/>
            <person name="Yu Y."/>
            <person name="He R."/>
            <person name="Sisneros N."/>
            <person name="Goicoechea J.L."/>
            <person name="Lee S.J."/>
            <person name="Angelova A."/>
            <person name="Kudrna D."/>
            <person name="Luo M."/>
            <person name="Affourtit J."/>
            <person name="Desany B."/>
            <person name="Knight J."/>
            <person name="Niazi F."/>
            <person name="Egholm M."/>
            <person name="Wing R.A."/>
        </authorList>
    </citation>
    <scope>NUCLEOTIDE SEQUENCE [LARGE SCALE GENOMIC DNA]</scope>
    <source>
        <strain evidence="1">cv. IRGC 105608</strain>
    </source>
</reference>
<dbReference type="HOGENOM" id="CLU_2162269_0_0_1"/>
<name>A0A0D3EW06_9ORYZ</name>
<dbReference type="Proteomes" id="UP000026960">
    <property type="component" value="Chromosome 1"/>
</dbReference>
<evidence type="ECO:0000313" key="2">
    <source>
        <dbReference type="Proteomes" id="UP000026960"/>
    </source>
</evidence>
<dbReference type="AlphaFoldDB" id="A0A0D3EW06"/>
<accession>A0A0D3EW06</accession>
<dbReference type="Gramene" id="OBART01G36560.1">
    <property type="protein sequence ID" value="OBART01G36560.1"/>
    <property type="gene ID" value="OBART01G36560"/>
</dbReference>
<evidence type="ECO:0000313" key="1">
    <source>
        <dbReference type="EnsemblPlants" id="OBART01G36560.1"/>
    </source>
</evidence>
<sequence>MHFIKQLVCCPWAQQGTTMIADLEDILTVMEGYHPQHAVATAAEGLGANMRLSCVASVMVTWNSTYLSNPTFKTIYALVVKVKQYLREATEGSPSLDVLEREAAGLPSRSG</sequence>
<protein>
    <submittedName>
        <fullName evidence="1">Uncharacterized protein</fullName>
    </submittedName>
</protein>